<dbReference type="PROSITE" id="PS00211">
    <property type="entry name" value="ABC_TRANSPORTER_1"/>
    <property type="match status" value="1"/>
</dbReference>
<sequence length="232" mass="24308">MTSDDGPAAPVVSVREATRAHGAVEALGATSAEVGPGEALVVAGRNGSGKTTLLRLVAGADLPTSGAVDVLGMPAFEARRRRREDLAVLLDGLPAYPDLTVAEHLALIAAAWGPRHRLGARPAPGVDDTLAAAGLTRVRDQYPGELSSGESQMFALACTLYRPAAVVVLDEPEQRLDADWRERARAMLRAALDAGRTLVVATHDLAFRADLTGERPGGGRRGREVELAAPTR</sequence>
<organism evidence="7 8">
    <name type="scientific">Xylanimonas ulmi</name>
    <dbReference type="NCBI Taxonomy" id="228973"/>
    <lineage>
        <taxon>Bacteria</taxon>
        <taxon>Bacillati</taxon>
        <taxon>Actinomycetota</taxon>
        <taxon>Actinomycetes</taxon>
        <taxon>Micrococcales</taxon>
        <taxon>Promicromonosporaceae</taxon>
        <taxon>Xylanimonas</taxon>
    </lineage>
</organism>
<evidence type="ECO:0000259" key="6">
    <source>
        <dbReference type="PROSITE" id="PS50893"/>
    </source>
</evidence>
<comment type="caution">
    <text evidence="7">The sequence shown here is derived from an EMBL/GenBank/DDBJ whole genome shotgun (WGS) entry which is preliminary data.</text>
</comment>
<name>A0A4Q7LZ34_9MICO</name>
<dbReference type="RefSeq" id="WP_130412656.1">
    <property type="nucleotide sequence ID" value="NZ_SGWX01000001.1"/>
</dbReference>
<evidence type="ECO:0000313" key="8">
    <source>
        <dbReference type="Proteomes" id="UP000293852"/>
    </source>
</evidence>
<comment type="similarity">
    <text evidence="1">Belongs to the ABC transporter superfamily.</text>
</comment>
<dbReference type="Proteomes" id="UP000293852">
    <property type="component" value="Unassembled WGS sequence"/>
</dbReference>
<evidence type="ECO:0000256" key="4">
    <source>
        <dbReference type="ARBA" id="ARBA00022840"/>
    </source>
</evidence>
<dbReference type="EMBL" id="SGWX01000001">
    <property type="protein sequence ID" value="RZS60606.1"/>
    <property type="molecule type" value="Genomic_DNA"/>
</dbReference>
<reference evidence="7 8" key="1">
    <citation type="submission" date="2019-02" db="EMBL/GenBank/DDBJ databases">
        <title>Sequencing the genomes of 1000 actinobacteria strains.</title>
        <authorList>
            <person name="Klenk H.-P."/>
        </authorList>
    </citation>
    <scope>NUCLEOTIDE SEQUENCE [LARGE SCALE GENOMIC DNA]</scope>
    <source>
        <strain evidence="7 8">DSM 16932</strain>
    </source>
</reference>
<dbReference type="AlphaFoldDB" id="A0A4Q7LZ34"/>
<protein>
    <submittedName>
        <fullName evidence="7">ABC transporter family protein</fullName>
    </submittedName>
</protein>
<dbReference type="InterPro" id="IPR017871">
    <property type="entry name" value="ABC_transporter-like_CS"/>
</dbReference>
<dbReference type="SUPFAM" id="SSF52540">
    <property type="entry name" value="P-loop containing nucleoside triphosphate hydrolases"/>
    <property type="match status" value="1"/>
</dbReference>
<evidence type="ECO:0000313" key="7">
    <source>
        <dbReference type="EMBL" id="RZS60606.1"/>
    </source>
</evidence>
<proteinExistence type="inferred from homology"/>
<dbReference type="Pfam" id="PF00005">
    <property type="entry name" value="ABC_tran"/>
    <property type="match status" value="1"/>
</dbReference>
<feature type="region of interest" description="Disordered" evidence="5">
    <location>
        <begin position="212"/>
        <end position="232"/>
    </location>
</feature>
<dbReference type="InterPro" id="IPR003593">
    <property type="entry name" value="AAA+_ATPase"/>
</dbReference>
<dbReference type="GO" id="GO:0005524">
    <property type="term" value="F:ATP binding"/>
    <property type="evidence" value="ECO:0007669"/>
    <property type="project" value="UniProtKB-KW"/>
</dbReference>
<dbReference type="PANTHER" id="PTHR43335">
    <property type="entry name" value="ABC TRANSPORTER, ATP-BINDING PROTEIN"/>
    <property type="match status" value="1"/>
</dbReference>
<keyword evidence="2" id="KW-0813">Transport</keyword>
<evidence type="ECO:0000256" key="5">
    <source>
        <dbReference type="SAM" id="MobiDB-lite"/>
    </source>
</evidence>
<evidence type="ECO:0000256" key="2">
    <source>
        <dbReference type="ARBA" id="ARBA00022448"/>
    </source>
</evidence>
<gene>
    <name evidence="7" type="ORF">EV386_0875</name>
</gene>
<keyword evidence="3" id="KW-0547">Nucleotide-binding</keyword>
<dbReference type="Gene3D" id="3.40.50.300">
    <property type="entry name" value="P-loop containing nucleotide triphosphate hydrolases"/>
    <property type="match status" value="1"/>
</dbReference>
<dbReference type="GO" id="GO:0016887">
    <property type="term" value="F:ATP hydrolysis activity"/>
    <property type="evidence" value="ECO:0007669"/>
    <property type="project" value="InterPro"/>
</dbReference>
<keyword evidence="4" id="KW-0067">ATP-binding</keyword>
<dbReference type="OrthoDB" id="6198786at2"/>
<dbReference type="PROSITE" id="PS50893">
    <property type="entry name" value="ABC_TRANSPORTER_2"/>
    <property type="match status" value="1"/>
</dbReference>
<evidence type="ECO:0000256" key="3">
    <source>
        <dbReference type="ARBA" id="ARBA00022741"/>
    </source>
</evidence>
<dbReference type="InterPro" id="IPR027417">
    <property type="entry name" value="P-loop_NTPase"/>
</dbReference>
<accession>A0A4Q7LZ34</accession>
<evidence type="ECO:0000256" key="1">
    <source>
        <dbReference type="ARBA" id="ARBA00005417"/>
    </source>
</evidence>
<keyword evidence="8" id="KW-1185">Reference proteome</keyword>
<dbReference type="SMART" id="SM00382">
    <property type="entry name" value="AAA"/>
    <property type="match status" value="1"/>
</dbReference>
<dbReference type="InterPro" id="IPR003439">
    <property type="entry name" value="ABC_transporter-like_ATP-bd"/>
</dbReference>
<feature type="domain" description="ABC transporter" evidence="6">
    <location>
        <begin position="12"/>
        <end position="229"/>
    </location>
</feature>